<evidence type="ECO:0000313" key="2">
    <source>
        <dbReference type="EMBL" id="AYC65224.1"/>
    </source>
</evidence>
<protein>
    <recommendedName>
        <fullName evidence="3">Transmembrane protein</fullName>
    </recommendedName>
</protein>
<feature type="transmembrane region" description="Helical" evidence="1">
    <location>
        <begin position="128"/>
        <end position="147"/>
    </location>
</feature>
<keyword evidence="1" id="KW-0472">Membrane</keyword>
<reference evidence="2" key="1">
    <citation type="submission" date="2018-07" db="EMBL/GenBank/DDBJ databases">
        <authorList>
            <person name="Quirk P.G."/>
            <person name="Krulwich T.A."/>
        </authorList>
    </citation>
    <scope>NUCLEOTIDE SEQUENCE</scope>
</reference>
<evidence type="ECO:0000256" key="1">
    <source>
        <dbReference type="SAM" id="Phobius"/>
    </source>
</evidence>
<reference evidence="2" key="2">
    <citation type="journal article" date="2019" name="Mol. Phylogenet. Evol.">
        <title>Reassessment of the classification of bryopsidales (chlorophyta) based on chloroplast phylogenomic analyses.</title>
        <authorList>
            <person name="Cremen M.C."/>
            <person name="Leliaert F."/>
            <person name="West J."/>
            <person name="Lam D.W."/>
            <person name="Shimada S."/>
            <person name="Lopez-Bautista J.M."/>
            <person name="Verbruggen H."/>
        </authorList>
    </citation>
    <scope>NUCLEOTIDE SEQUENCE</scope>
</reference>
<keyword evidence="2" id="KW-0934">Plastid</keyword>
<dbReference type="GeneID" id="38279200"/>
<feature type="transmembrane region" description="Helical" evidence="1">
    <location>
        <begin position="86"/>
        <end position="108"/>
    </location>
</feature>
<gene>
    <name evidence="2" type="primary">orf164</name>
</gene>
<keyword evidence="1" id="KW-1133">Transmembrane helix</keyword>
<organism evidence="2">
    <name type="scientific">Codium arabicum</name>
    <name type="common">Green alga</name>
    <dbReference type="NCBI Taxonomy" id="221038"/>
    <lineage>
        <taxon>Eukaryota</taxon>
        <taxon>Viridiplantae</taxon>
        <taxon>Chlorophyta</taxon>
        <taxon>core chlorophytes</taxon>
        <taxon>Ulvophyceae</taxon>
        <taxon>TCBD clade</taxon>
        <taxon>Bryopsidales</taxon>
        <taxon>Bryopsidineae</taxon>
        <taxon>Codiaceae</taxon>
        <taxon>Codium</taxon>
    </lineage>
</organism>
<keyword evidence="1" id="KW-0812">Transmembrane</keyword>
<evidence type="ECO:0008006" key="3">
    <source>
        <dbReference type="Google" id="ProtNLM"/>
    </source>
</evidence>
<dbReference type="RefSeq" id="YP_009519249.1">
    <property type="nucleotide sequence ID" value="NC_039524.1"/>
</dbReference>
<name>A0A386B0K3_CODAR</name>
<accession>A0A386B0K3</accession>
<proteinExistence type="predicted"/>
<geneLocation type="chloroplast" evidence="2"/>
<keyword evidence="2" id="KW-0150">Chloroplast</keyword>
<sequence length="164" mass="20656">MQWFDLYYKLRYYQIKIYQTHNFRQIRNFQRLILHSFSIKLIFIQKILLNSNLYVENYQQLPFIFQSIHEVNLLHINFSVFFSKQYCLSLISNIQCCLWIFSYLPIHFKLSSFFQISHKLKLSSFYEYFLFFKFKFLFTYSIKVWLLKTFWIEKKMLFFFFKML</sequence>
<dbReference type="AlphaFoldDB" id="A0A386B0K3"/>
<dbReference type="EMBL" id="MH591107">
    <property type="protein sequence ID" value="AYC65224.1"/>
    <property type="molecule type" value="Genomic_DNA"/>
</dbReference>